<dbReference type="Gene3D" id="3.90.120.10">
    <property type="entry name" value="DNA Methylase, subunit A, domain 2"/>
    <property type="match status" value="1"/>
</dbReference>
<dbReference type="GO" id="GO:0032259">
    <property type="term" value="P:methylation"/>
    <property type="evidence" value="ECO:0007669"/>
    <property type="project" value="UniProtKB-KW"/>
</dbReference>
<dbReference type="PRINTS" id="PR00105">
    <property type="entry name" value="C5METTRFRASE"/>
</dbReference>
<dbReference type="GO" id="GO:0003677">
    <property type="term" value="F:DNA binding"/>
    <property type="evidence" value="ECO:0007669"/>
    <property type="project" value="TreeGrafter"/>
</dbReference>
<comment type="catalytic activity">
    <reaction evidence="6">
        <text>a 2'-deoxycytidine in DNA + S-adenosyl-L-methionine = a 5-methyl-2'-deoxycytidine in DNA + S-adenosyl-L-homocysteine + H(+)</text>
        <dbReference type="Rhea" id="RHEA:13681"/>
        <dbReference type="Rhea" id="RHEA-COMP:11369"/>
        <dbReference type="Rhea" id="RHEA-COMP:11370"/>
        <dbReference type="ChEBI" id="CHEBI:15378"/>
        <dbReference type="ChEBI" id="CHEBI:57856"/>
        <dbReference type="ChEBI" id="CHEBI:59789"/>
        <dbReference type="ChEBI" id="CHEBI:85452"/>
        <dbReference type="ChEBI" id="CHEBI:85454"/>
        <dbReference type="EC" id="2.1.1.37"/>
    </reaction>
</comment>
<dbReference type="InterPro" id="IPR050390">
    <property type="entry name" value="C5-Methyltransferase"/>
</dbReference>
<dbReference type="PROSITE" id="PS51679">
    <property type="entry name" value="SAM_MT_C5"/>
    <property type="match status" value="1"/>
</dbReference>
<dbReference type="PANTHER" id="PTHR10629">
    <property type="entry name" value="CYTOSINE-SPECIFIC METHYLTRANSFERASE"/>
    <property type="match status" value="1"/>
</dbReference>
<evidence type="ECO:0000256" key="2">
    <source>
        <dbReference type="ARBA" id="ARBA00022603"/>
    </source>
</evidence>
<keyword evidence="5" id="KW-0680">Restriction system</keyword>
<evidence type="ECO:0000256" key="1">
    <source>
        <dbReference type="ARBA" id="ARBA00011975"/>
    </source>
</evidence>
<dbReference type="SUPFAM" id="SSF53335">
    <property type="entry name" value="S-adenosyl-L-methionine-dependent methyltransferases"/>
    <property type="match status" value="1"/>
</dbReference>
<dbReference type="REBASE" id="450222">
    <property type="entry name" value="M.Msp304ORF2700P"/>
</dbReference>
<keyword evidence="4 7" id="KW-0949">S-adenosyl-L-methionine</keyword>
<dbReference type="GO" id="GO:0003886">
    <property type="term" value="F:DNA (cytosine-5-)-methyltransferase activity"/>
    <property type="evidence" value="ECO:0007669"/>
    <property type="project" value="UniProtKB-EC"/>
</dbReference>
<dbReference type="PROSITE" id="PS00094">
    <property type="entry name" value="C5_MTASE_1"/>
    <property type="match status" value="1"/>
</dbReference>
<dbReference type="KEGG" id="mlir:LPB04_02700"/>
<feature type="active site" evidence="7">
    <location>
        <position position="146"/>
    </location>
</feature>
<name>A0A7L9U7J2_9BURK</name>
<organism evidence="8 9">
    <name type="scientific">Massilia litorea</name>
    <dbReference type="NCBI Taxonomy" id="2769491"/>
    <lineage>
        <taxon>Bacteria</taxon>
        <taxon>Pseudomonadati</taxon>
        <taxon>Pseudomonadota</taxon>
        <taxon>Betaproteobacteria</taxon>
        <taxon>Burkholderiales</taxon>
        <taxon>Oxalobacteraceae</taxon>
        <taxon>Telluria group</taxon>
        <taxon>Massilia</taxon>
    </lineage>
</organism>
<evidence type="ECO:0000256" key="5">
    <source>
        <dbReference type="ARBA" id="ARBA00022747"/>
    </source>
</evidence>
<dbReference type="InterPro" id="IPR001525">
    <property type="entry name" value="C5_MeTfrase"/>
</dbReference>
<dbReference type="GO" id="GO:0044027">
    <property type="term" value="P:negative regulation of gene expression via chromosomal CpG island methylation"/>
    <property type="evidence" value="ECO:0007669"/>
    <property type="project" value="TreeGrafter"/>
</dbReference>
<evidence type="ECO:0000256" key="4">
    <source>
        <dbReference type="ARBA" id="ARBA00022691"/>
    </source>
</evidence>
<keyword evidence="9" id="KW-1185">Reference proteome</keyword>
<dbReference type="RefSeq" id="WP_193687258.1">
    <property type="nucleotide sequence ID" value="NZ_CP062941.1"/>
</dbReference>
<dbReference type="Proteomes" id="UP000593875">
    <property type="component" value="Chromosome"/>
</dbReference>
<evidence type="ECO:0000256" key="3">
    <source>
        <dbReference type="ARBA" id="ARBA00022679"/>
    </source>
</evidence>
<sequence length="559" mass="62209">MNHIELFAGCGGLSLGLESAGFELLMANELSPMASETFAYNFFGKDLSGKDAQSFSPSQPNAKWLRSRYERTQLAQRLREDPRAYPKMDELGWSDISGPESLKGSLVVGSIVELNRFLENKPEIVSALKSGFGAGEVDLVSGGPPCQSFSMAGMREYSNSRNVLPMEFAKFVGLVNPRMALLENVTGILRPFSVDGEKKHAWFEVAKAFVEQGYVPLCLHVNAKYAGVAQNRPRFLMMLFRQKDVYKQVLASVKSEQEHDLLASSGEFFKLAKSNPSLQYSPECLTCFDVANERHLPLFCNSFLAPLVAHAGEKVAGKKKPYTVTEAIGDLKNEPDSKSGYWMELEASLAPHIAERPMENHDYRYNRDRVQRRFRIYQILQQIGKRRTQKEVQAVLAQVASTISDECAQDLCAHPFVGEDGEEVRFNTHDKDALVAYLARHDTKKQTQKALDPTSPAPAALSIPDDACHYEELRTLTVREMARIQSFPDNFAFRSKVTTGGQMRKFEVPQYTQVGNAVPPLLGRAIGRVFADLLGRLGKAEVQHVKDVCALDAQVAEAA</sequence>
<dbReference type="EMBL" id="CP062941">
    <property type="protein sequence ID" value="QOL50242.1"/>
    <property type="molecule type" value="Genomic_DNA"/>
</dbReference>
<protein>
    <recommendedName>
        <fullName evidence="1">DNA (cytosine-5-)-methyltransferase</fullName>
        <ecNumber evidence="1">2.1.1.37</ecNumber>
    </recommendedName>
</protein>
<reference evidence="8 9" key="1">
    <citation type="submission" date="2020-10" db="EMBL/GenBank/DDBJ databases">
        <title>Genome sequencing of Massilia sp. LPB0304.</title>
        <authorList>
            <person name="Kim J."/>
        </authorList>
    </citation>
    <scope>NUCLEOTIDE SEQUENCE [LARGE SCALE GENOMIC DNA]</scope>
    <source>
        <strain evidence="8 9">LPB0304</strain>
    </source>
</reference>
<dbReference type="InterPro" id="IPR029063">
    <property type="entry name" value="SAM-dependent_MTases_sf"/>
</dbReference>
<evidence type="ECO:0000313" key="8">
    <source>
        <dbReference type="EMBL" id="QOL50242.1"/>
    </source>
</evidence>
<dbReference type="EC" id="2.1.1.37" evidence="1"/>
<comment type="similarity">
    <text evidence="7">Belongs to the class I-like SAM-binding methyltransferase superfamily. C5-methyltransferase family.</text>
</comment>
<dbReference type="Gene3D" id="3.40.50.150">
    <property type="entry name" value="Vaccinia Virus protein VP39"/>
    <property type="match status" value="1"/>
</dbReference>
<evidence type="ECO:0000256" key="7">
    <source>
        <dbReference type="PROSITE-ProRule" id="PRU01016"/>
    </source>
</evidence>
<proteinExistence type="inferred from homology"/>
<dbReference type="PANTHER" id="PTHR10629:SF52">
    <property type="entry name" value="DNA (CYTOSINE-5)-METHYLTRANSFERASE 1"/>
    <property type="match status" value="1"/>
</dbReference>
<evidence type="ECO:0000313" key="9">
    <source>
        <dbReference type="Proteomes" id="UP000593875"/>
    </source>
</evidence>
<dbReference type="Pfam" id="PF00145">
    <property type="entry name" value="DNA_methylase"/>
    <property type="match status" value="2"/>
</dbReference>
<dbReference type="GO" id="GO:0009307">
    <property type="term" value="P:DNA restriction-modification system"/>
    <property type="evidence" value="ECO:0007669"/>
    <property type="project" value="UniProtKB-KW"/>
</dbReference>
<keyword evidence="2 7" id="KW-0489">Methyltransferase</keyword>
<gene>
    <name evidence="8" type="ORF">LPB04_02700</name>
</gene>
<evidence type="ECO:0000256" key="6">
    <source>
        <dbReference type="ARBA" id="ARBA00047422"/>
    </source>
</evidence>
<dbReference type="InterPro" id="IPR018117">
    <property type="entry name" value="C5_DNA_meth_AS"/>
</dbReference>
<keyword evidence="3 7" id="KW-0808">Transferase</keyword>
<accession>A0A7L9U7J2</accession>
<dbReference type="AlphaFoldDB" id="A0A7L9U7J2"/>